<organism evidence="2">
    <name type="scientific">Heterosigma akashiwo</name>
    <name type="common">Chromophytic alga</name>
    <name type="synonym">Heterosigma carterae</name>
    <dbReference type="NCBI Taxonomy" id="2829"/>
    <lineage>
        <taxon>Eukaryota</taxon>
        <taxon>Sar</taxon>
        <taxon>Stramenopiles</taxon>
        <taxon>Ochrophyta</taxon>
        <taxon>Raphidophyceae</taxon>
        <taxon>Chattonellales</taxon>
        <taxon>Chattonellaceae</taxon>
        <taxon>Heterosigma</taxon>
    </lineage>
</organism>
<dbReference type="SUPFAM" id="SSF53335">
    <property type="entry name" value="S-adenosyl-L-methionine-dependent methyltransferases"/>
    <property type="match status" value="1"/>
</dbReference>
<gene>
    <name evidence="2" type="ORF">HAKA00212_LOCUS15521</name>
</gene>
<dbReference type="Gene3D" id="3.40.50.150">
    <property type="entry name" value="Vaccinia Virus protein VP39"/>
    <property type="match status" value="1"/>
</dbReference>
<proteinExistence type="predicted"/>
<evidence type="ECO:0000256" key="1">
    <source>
        <dbReference type="SAM" id="MobiDB-lite"/>
    </source>
</evidence>
<reference evidence="2" key="1">
    <citation type="submission" date="2021-01" db="EMBL/GenBank/DDBJ databases">
        <authorList>
            <person name="Corre E."/>
            <person name="Pelletier E."/>
            <person name="Niang G."/>
            <person name="Scheremetjew M."/>
            <person name="Finn R."/>
            <person name="Kale V."/>
            <person name="Holt S."/>
            <person name="Cochrane G."/>
            <person name="Meng A."/>
            <person name="Brown T."/>
            <person name="Cohen L."/>
        </authorList>
    </citation>
    <scope>NUCLEOTIDE SEQUENCE</scope>
    <source>
        <strain evidence="2">CCMP3107</strain>
    </source>
</reference>
<evidence type="ECO:0008006" key="3">
    <source>
        <dbReference type="Google" id="ProtNLM"/>
    </source>
</evidence>
<evidence type="ECO:0000313" key="2">
    <source>
        <dbReference type="EMBL" id="CAE0636754.1"/>
    </source>
</evidence>
<feature type="region of interest" description="Disordered" evidence="1">
    <location>
        <begin position="257"/>
        <end position="277"/>
    </location>
</feature>
<dbReference type="AlphaFoldDB" id="A0A7S3XZH4"/>
<dbReference type="EMBL" id="HBIU01033763">
    <property type="protein sequence ID" value="CAE0636754.1"/>
    <property type="molecule type" value="Transcribed_RNA"/>
</dbReference>
<dbReference type="Pfam" id="PF10294">
    <property type="entry name" value="Methyltransf_16"/>
    <property type="match status" value="1"/>
</dbReference>
<dbReference type="InterPro" id="IPR029063">
    <property type="entry name" value="SAM-dependent_MTases_sf"/>
</dbReference>
<protein>
    <recommendedName>
        <fullName evidence="3">Calmodulin-lysine N-methyltransferase</fullName>
    </recommendedName>
</protein>
<dbReference type="PANTHER" id="PTHR14614">
    <property type="entry name" value="HEPATOCELLULAR CARCINOMA-ASSOCIATED ANTIGEN"/>
    <property type="match status" value="1"/>
</dbReference>
<sequence length="277" mass="31122">MEEDALQLEDSSILRKFIDGYEFTVKCKESFIGQLIQGTTDLTGVMVWPATYAMCDFLSWKKNSLSSLSVLELGSGAGLSGLVAARYCKKCAMSDGNEDVVKLLQENIARNEGISNVSAHTLCWGVGMDEELNGQSKFDWVIGSDIIYPSINEETLKALFTTVEHWLEHSSAARFIISFVMRDAKASLQRLLRIASQSCFKGSLISWQTYTVDRPVMGAEIIEFLKVQEFHDAWLANEAIGKEFRQDLWDEDVVSLDDEWTPPFGEDNDDEEKEDAV</sequence>
<accession>A0A7S3XZH4</accession>
<name>A0A7S3XZH4_HETAK</name>
<dbReference type="PANTHER" id="PTHR14614:SF132">
    <property type="entry name" value="PROTEIN-LYSINE METHYLTRANSFERASE C42C1.13"/>
    <property type="match status" value="1"/>
</dbReference>
<dbReference type="InterPro" id="IPR019410">
    <property type="entry name" value="Methyltransf_16"/>
</dbReference>